<dbReference type="PROSITE" id="PS51078">
    <property type="entry name" value="ICLR_ED"/>
    <property type="match status" value="1"/>
</dbReference>
<keyword evidence="2" id="KW-0238">DNA-binding</keyword>
<dbReference type="Proteomes" id="UP000289708">
    <property type="component" value="Unassembled WGS sequence"/>
</dbReference>
<dbReference type="AlphaFoldDB" id="A0A4Q0MDF7"/>
<dbReference type="OrthoDB" id="2633250at2"/>
<evidence type="ECO:0000259" key="5">
    <source>
        <dbReference type="PROSITE" id="PS51078"/>
    </source>
</evidence>
<dbReference type="Pfam" id="PF09339">
    <property type="entry name" value="HTH_IclR"/>
    <property type="match status" value="1"/>
</dbReference>
<keyword evidence="7" id="KW-1185">Reference proteome</keyword>
<dbReference type="SUPFAM" id="SSF46785">
    <property type="entry name" value="Winged helix' DNA-binding domain"/>
    <property type="match status" value="1"/>
</dbReference>
<dbReference type="PROSITE" id="PS51077">
    <property type="entry name" value="HTH_ICLR"/>
    <property type="match status" value="1"/>
</dbReference>
<dbReference type="InterPro" id="IPR011991">
    <property type="entry name" value="ArsR-like_HTH"/>
</dbReference>
<evidence type="ECO:0000256" key="2">
    <source>
        <dbReference type="ARBA" id="ARBA00023125"/>
    </source>
</evidence>
<evidence type="ECO:0000256" key="3">
    <source>
        <dbReference type="ARBA" id="ARBA00023163"/>
    </source>
</evidence>
<dbReference type="GO" id="GO:0003700">
    <property type="term" value="F:DNA-binding transcription factor activity"/>
    <property type="evidence" value="ECO:0007669"/>
    <property type="project" value="TreeGrafter"/>
</dbReference>
<name>A0A4Q0MDF7_9HYPH</name>
<dbReference type="InterPro" id="IPR050707">
    <property type="entry name" value="HTH_MetabolicPath_Reg"/>
</dbReference>
<feature type="domain" description="IclR-ED" evidence="5">
    <location>
        <begin position="74"/>
        <end position="257"/>
    </location>
</feature>
<evidence type="ECO:0000313" key="6">
    <source>
        <dbReference type="EMBL" id="RXF70959.1"/>
    </source>
</evidence>
<dbReference type="GO" id="GO:0003677">
    <property type="term" value="F:DNA binding"/>
    <property type="evidence" value="ECO:0007669"/>
    <property type="project" value="UniProtKB-KW"/>
</dbReference>
<dbReference type="InterPro" id="IPR036388">
    <property type="entry name" value="WH-like_DNA-bd_sf"/>
</dbReference>
<organism evidence="6 7">
    <name type="scientific">Hansschlegelia zhihuaiae</name>
    <dbReference type="NCBI Taxonomy" id="405005"/>
    <lineage>
        <taxon>Bacteria</taxon>
        <taxon>Pseudomonadati</taxon>
        <taxon>Pseudomonadota</taxon>
        <taxon>Alphaproteobacteria</taxon>
        <taxon>Hyphomicrobiales</taxon>
        <taxon>Methylopilaceae</taxon>
        <taxon>Hansschlegelia</taxon>
    </lineage>
</organism>
<dbReference type="GO" id="GO:0045892">
    <property type="term" value="P:negative regulation of DNA-templated transcription"/>
    <property type="evidence" value="ECO:0007669"/>
    <property type="project" value="TreeGrafter"/>
</dbReference>
<dbReference type="PANTHER" id="PTHR30136:SF24">
    <property type="entry name" value="HTH-TYPE TRANSCRIPTIONAL REPRESSOR ALLR"/>
    <property type="match status" value="1"/>
</dbReference>
<dbReference type="SMART" id="SM00346">
    <property type="entry name" value="HTH_ICLR"/>
    <property type="match status" value="1"/>
</dbReference>
<protein>
    <submittedName>
        <fullName evidence="6">IclR family transcriptional regulator</fullName>
    </submittedName>
</protein>
<comment type="caution">
    <text evidence="6">The sequence shown here is derived from an EMBL/GenBank/DDBJ whole genome shotgun (WGS) entry which is preliminary data.</text>
</comment>
<gene>
    <name evidence="6" type="ORF">EK403_16265</name>
</gene>
<keyword evidence="3" id="KW-0804">Transcription</keyword>
<dbReference type="InterPro" id="IPR036390">
    <property type="entry name" value="WH_DNA-bd_sf"/>
</dbReference>
<keyword evidence="1" id="KW-0805">Transcription regulation</keyword>
<dbReference type="EMBL" id="RYFI01000016">
    <property type="protein sequence ID" value="RXF70959.1"/>
    <property type="molecule type" value="Genomic_DNA"/>
</dbReference>
<dbReference type="RefSeq" id="WP_128778525.1">
    <property type="nucleotide sequence ID" value="NZ_RYFI01000016.1"/>
</dbReference>
<accession>A0A4Q0MDF7</accession>
<evidence type="ECO:0000259" key="4">
    <source>
        <dbReference type="PROSITE" id="PS51077"/>
    </source>
</evidence>
<proteinExistence type="predicted"/>
<dbReference type="CDD" id="cd00090">
    <property type="entry name" value="HTH_ARSR"/>
    <property type="match status" value="1"/>
</dbReference>
<dbReference type="Pfam" id="PF01614">
    <property type="entry name" value="IclR_C"/>
    <property type="match status" value="1"/>
</dbReference>
<feature type="domain" description="HTH iclR-type" evidence="4">
    <location>
        <begin position="11"/>
        <end position="73"/>
    </location>
</feature>
<dbReference type="InterPro" id="IPR014757">
    <property type="entry name" value="Tscrpt_reg_IclR_C"/>
</dbReference>
<dbReference type="Gene3D" id="3.30.450.40">
    <property type="match status" value="1"/>
</dbReference>
<sequence>MSIETDGERGGTAIQKAFRLMHVLFSAPGPQPLSDLAEQLDMPKPSVHRLLNQLEEVGVVQRDLAGRGYTVGPSGVRLAVEALSARMRQPQVRSIMRRLVDQIGESCNLSILNDDEVLYLERVECDWPLRMQLSAGSRVPIHATASGKLLIAQLTPRQRQKLLQGLRLEKFTPNTITDPEAIEAECAAIRACGYSINREEYHRGLIGVSTPISDKDGAVVATVSIHAPVFRMSADAALGHLPLLQRAAVEIAEEAGLRD</sequence>
<evidence type="ECO:0000313" key="7">
    <source>
        <dbReference type="Proteomes" id="UP000289708"/>
    </source>
</evidence>
<dbReference type="InterPro" id="IPR029016">
    <property type="entry name" value="GAF-like_dom_sf"/>
</dbReference>
<dbReference type="InterPro" id="IPR005471">
    <property type="entry name" value="Tscrpt_reg_IclR_N"/>
</dbReference>
<dbReference type="PANTHER" id="PTHR30136">
    <property type="entry name" value="HELIX-TURN-HELIX TRANSCRIPTIONAL REGULATOR, ICLR FAMILY"/>
    <property type="match status" value="1"/>
</dbReference>
<dbReference type="SUPFAM" id="SSF55781">
    <property type="entry name" value="GAF domain-like"/>
    <property type="match status" value="1"/>
</dbReference>
<evidence type="ECO:0000256" key="1">
    <source>
        <dbReference type="ARBA" id="ARBA00023015"/>
    </source>
</evidence>
<dbReference type="Gene3D" id="1.10.10.10">
    <property type="entry name" value="Winged helix-like DNA-binding domain superfamily/Winged helix DNA-binding domain"/>
    <property type="match status" value="1"/>
</dbReference>
<reference evidence="6 7" key="1">
    <citation type="submission" date="2018-12" db="EMBL/GenBank/DDBJ databases">
        <title>bacterium Hansschlegelia zhihuaiae S113.</title>
        <authorList>
            <person name="He J."/>
        </authorList>
    </citation>
    <scope>NUCLEOTIDE SEQUENCE [LARGE SCALE GENOMIC DNA]</scope>
    <source>
        <strain evidence="6 7">S 113</strain>
    </source>
</reference>